<dbReference type="InterPro" id="IPR013078">
    <property type="entry name" value="His_Pase_superF_clade-1"/>
</dbReference>
<accession>A0A4P7XF90</accession>
<evidence type="ECO:0000313" key="3">
    <source>
        <dbReference type="Proteomes" id="UP000298049"/>
    </source>
</evidence>
<evidence type="ECO:0000256" key="1">
    <source>
        <dbReference type="ARBA" id="ARBA00022801"/>
    </source>
</evidence>
<reference evidence="2 3" key="1">
    <citation type="submission" date="2018-07" db="EMBL/GenBank/DDBJ databases">
        <title>Marsedoiliclastica nanhaica gen. nov. sp. nov., a novel marine hydrocarbonoclastic bacterium isolated from an in-situ enriched hydrocarbon-degrading consortium in deep-sea sediment.</title>
        <authorList>
            <person name="Dong C."/>
            <person name="Ma T."/>
            <person name="Liu R."/>
            <person name="Shao Z."/>
        </authorList>
    </citation>
    <scope>NUCLEOTIDE SEQUENCE [LARGE SCALE GENOMIC DNA]</scope>
    <source>
        <strain evidence="3">soil36-7</strain>
    </source>
</reference>
<dbReference type="KEGG" id="hmi:soil367_04975"/>
<dbReference type="Proteomes" id="UP000298049">
    <property type="component" value="Chromosome"/>
</dbReference>
<dbReference type="SUPFAM" id="SSF53254">
    <property type="entry name" value="Phosphoglycerate mutase-like"/>
    <property type="match status" value="1"/>
</dbReference>
<organism evidence="2 3">
    <name type="scientific">Hydrocarboniclastica marina</name>
    <dbReference type="NCBI Taxonomy" id="2259620"/>
    <lineage>
        <taxon>Bacteria</taxon>
        <taxon>Pseudomonadati</taxon>
        <taxon>Pseudomonadota</taxon>
        <taxon>Gammaproteobacteria</taxon>
        <taxon>Alteromonadales</taxon>
        <taxon>Alteromonadaceae</taxon>
        <taxon>Hydrocarboniclastica</taxon>
    </lineage>
</organism>
<dbReference type="Pfam" id="PF00300">
    <property type="entry name" value="His_Phos_1"/>
    <property type="match status" value="1"/>
</dbReference>
<dbReference type="PANTHER" id="PTHR20935:SF0">
    <property type="entry name" value="SERINE_THREONINE-PROTEIN PHOSPHATASE PGAM5, MITOCHONDRIAL"/>
    <property type="match status" value="1"/>
</dbReference>
<dbReference type="SMART" id="SM00855">
    <property type="entry name" value="PGAM"/>
    <property type="match status" value="1"/>
</dbReference>
<protein>
    <submittedName>
        <fullName evidence="2">Histidine phosphatase family protein</fullName>
    </submittedName>
</protein>
<dbReference type="GO" id="GO:0016787">
    <property type="term" value="F:hydrolase activity"/>
    <property type="evidence" value="ECO:0007669"/>
    <property type="project" value="UniProtKB-KW"/>
</dbReference>
<dbReference type="OrthoDB" id="280692at2"/>
<keyword evidence="3" id="KW-1185">Reference proteome</keyword>
<dbReference type="PANTHER" id="PTHR20935">
    <property type="entry name" value="PHOSPHOGLYCERATE MUTASE-RELATED"/>
    <property type="match status" value="1"/>
</dbReference>
<gene>
    <name evidence="2" type="ORF">soil367_04975</name>
</gene>
<dbReference type="InterPro" id="IPR051021">
    <property type="entry name" value="Mito_Ser/Thr_phosphatase"/>
</dbReference>
<dbReference type="CDD" id="cd07067">
    <property type="entry name" value="HP_PGM_like"/>
    <property type="match status" value="1"/>
</dbReference>
<dbReference type="RefSeq" id="WP_136547506.1">
    <property type="nucleotide sequence ID" value="NZ_CP031093.1"/>
</dbReference>
<evidence type="ECO:0000313" key="2">
    <source>
        <dbReference type="EMBL" id="QCF25335.1"/>
    </source>
</evidence>
<keyword evidence="1" id="KW-0378">Hydrolase</keyword>
<sequence length="234" mass="26067">MATLHLIRHGQASFGRSNYDKLSDHGWQQGRVTGRYLKQVMTPGALFRGDLERHRETAEAIAEGFEADLPEARVDAAFNEFDHLEVLQRHRPEWADPQQMAADLGRAPSPRKAFQEAFSESVERWVSGQFDHEYTETWAHFCGRVWQGLETALESAAGVRDTLVVTSGGPISVIVQRLLGLDDKQALELNAVMANAGITRVLYSGSGTNTRRTLAGFNSIAHLEVESAKMVTYR</sequence>
<dbReference type="Gene3D" id="3.40.50.1240">
    <property type="entry name" value="Phosphoglycerate mutase-like"/>
    <property type="match status" value="1"/>
</dbReference>
<dbReference type="AlphaFoldDB" id="A0A4P7XF90"/>
<dbReference type="InterPro" id="IPR029033">
    <property type="entry name" value="His_PPase_superfam"/>
</dbReference>
<proteinExistence type="predicted"/>
<name>A0A4P7XF90_9ALTE</name>
<dbReference type="EMBL" id="CP031093">
    <property type="protein sequence ID" value="QCF25335.1"/>
    <property type="molecule type" value="Genomic_DNA"/>
</dbReference>